<dbReference type="GO" id="GO:0005737">
    <property type="term" value="C:cytoplasm"/>
    <property type="evidence" value="ECO:0007669"/>
    <property type="project" value="UniProtKB-SubCell"/>
</dbReference>
<evidence type="ECO:0000256" key="3">
    <source>
        <dbReference type="ARBA" id="ARBA00022490"/>
    </source>
</evidence>
<keyword evidence="6 9" id="KW-0647">Proteasome</keyword>
<evidence type="ECO:0000256" key="1">
    <source>
        <dbReference type="ARBA" id="ARBA00004496"/>
    </source>
</evidence>
<dbReference type="CDD" id="cd19502">
    <property type="entry name" value="RecA-like_PAN_like"/>
    <property type="match status" value="1"/>
</dbReference>
<feature type="domain" description="AAA+ ATPase" evidence="11">
    <location>
        <begin position="187"/>
        <end position="326"/>
    </location>
</feature>
<comment type="domain">
    <text evidence="9">Consists of three main regions, an N-terminal coiled-coil domain that may assist in substrate recognition, an interdomain involved in PAN hexamerization, and a C-terminal ATPase domain of the AAA type.</text>
</comment>
<dbReference type="InterPro" id="IPR050221">
    <property type="entry name" value="26S_Proteasome_ATPase"/>
</dbReference>
<dbReference type="InterPro" id="IPR003959">
    <property type="entry name" value="ATPase_AAA_core"/>
</dbReference>
<dbReference type="Pfam" id="PF16450">
    <property type="entry name" value="Prot_ATP_ID_OB_C"/>
    <property type="match status" value="1"/>
</dbReference>
<dbReference type="HAMAP" id="MF_00553">
    <property type="entry name" value="PAN"/>
    <property type="match status" value="1"/>
</dbReference>
<dbReference type="GeneID" id="11971702"/>
<dbReference type="eggNOG" id="arCOG01306">
    <property type="taxonomic scope" value="Archaea"/>
</dbReference>
<dbReference type="GO" id="GO:0043335">
    <property type="term" value="P:protein unfolding"/>
    <property type="evidence" value="ECO:0007669"/>
    <property type="project" value="UniProtKB-UniRule"/>
</dbReference>
<comment type="function">
    <text evidence="9">ATPase which is responsible for recognizing, binding, unfolding and translocation of substrate proteins into the archaeal 20S proteasome core particle. Is essential for opening the gate of the 20S proteasome via an interaction with its C-terminus, thereby allowing substrate entry and access to the site of proteolysis. Thus, the C-termini of the proteasomal ATPase function like a 'key in a lock' to induce gate opening and therefore regulate proteolysis. Unfolding activity requires energy from ATP hydrolysis, whereas ATP binding alone promotes ATPase-20S proteasome association which triggers gate opening, and supports translocation of unfolded substrates.</text>
</comment>
<dbReference type="SMART" id="SM00382">
    <property type="entry name" value="AAA"/>
    <property type="match status" value="1"/>
</dbReference>
<dbReference type="InterPro" id="IPR041569">
    <property type="entry name" value="AAA_lid_3"/>
</dbReference>
<dbReference type="EMBL" id="CP003243">
    <property type="protein sequence ID" value="AFD00316.1"/>
    <property type="molecule type" value="Genomic_DNA"/>
</dbReference>
<evidence type="ECO:0000256" key="6">
    <source>
        <dbReference type="ARBA" id="ARBA00022942"/>
    </source>
</evidence>
<dbReference type="SUPFAM" id="SSF52540">
    <property type="entry name" value="P-loop containing nucleoside triphosphate hydrolases"/>
    <property type="match status" value="1"/>
</dbReference>
<dbReference type="Gene3D" id="3.40.50.300">
    <property type="entry name" value="P-loop containing nucleotide triphosphate hydrolases"/>
    <property type="match status" value="1"/>
</dbReference>
<evidence type="ECO:0000256" key="5">
    <source>
        <dbReference type="ARBA" id="ARBA00022840"/>
    </source>
</evidence>
<reference evidence="12 13" key="1">
    <citation type="journal article" date="2012" name="J. Bacteriol.">
        <title>Complete genome sequence of a thermophilic methanogen, Methanocella conradii HZ254, isolated from Chinese rice field soil.</title>
        <authorList>
            <person name="Lu Z."/>
            <person name="Lu Y."/>
        </authorList>
    </citation>
    <scope>NUCLEOTIDE SEQUENCE [LARGE SCALE GENOMIC DNA]</scope>
    <source>
        <strain evidence="13">DSM 24694 / JCM 17849 / CGMCC 1.5162 / HZ254</strain>
    </source>
</reference>
<comment type="subunit">
    <text evidence="9">Homohexamer. The hexameric complex has a two-ring architecture resembling a top hat that caps the 20S proteasome core at one or both ends. Upon ATP-binding, the C-terminus of PAN interacts with the alpha-rings of the proteasome core by binding to the intersubunit pockets.</text>
</comment>
<keyword evidence="5 9" id="KW-0067">ATP-binding</keyword>
<dbReference type="InterPro" id="IPR003960">
    <property type="entry name" value="ATPase_AAA_CS"/>
</dbReference>
<dbReference type="PANTHER" id="PTHR23073">
    <property type="entry name" value="26S PROTEASOME REGULATORY SUBUNIT"/>
    <property type="match status" value="1"/>
</dbReference>
<evidence type="ECO:0000256" key="2">
    <source>
        <dbReference type="ARBA" id="ARBA00006914"/>
    </source>
</evidence>
<gene>
    <name evidence="12" type="primary">pan-2</name>
    <name evidence="9" type="synonym">pan</name>
    <name evidence="12" type="ordered locus">Mtc_1564</name>
</gene>
<sequence length="412" mass="45971">MADGSGIDIHEDVPMSDFSKYLLDRVRQLEERNVRLKEEYRKIELEKKSVENKKVQYERENRKLTAELDRLKTPPLLVGTVIDILANNKLVIKSSSGPKFVVNSSQFINSKDIYPGAKVALNQQSLAVIEVLPPVKDPMVLGMEVIEAPDIDYDSIGGLEEQIKEIKETVELPLLKPELFERVGIQPPKGVLLYGPPGTGKTLLAKAVAHSTKASFIRIIGSELVQKYIGEGARMVRELFELAKEKSPSIIFIDEIDSIGAKRLDSITSGDREVQRTLVQLLAEMDGFDPRGNVRILAATNRPDILDPALLRPGRFDRIIKVPMPNAEARTEILKIHTRKMNLSPDVDLKRIGQMTDDTSGADLSAIVMEAGMFAIRAGRDIVTNEDFTKAMQKVLGERNKNLTEMNMTVFA</sequence>
<accession>H8I765</accession>
<feature type="coiled-coil region" evidence="9">
    <location>
        <begin position="19"/>
        <end position="67"/>
    </location>
</feature>
<keyword evidence="8 9" id="KW-0143">Chaperone</keyword>
<dbReference type="Proteomes" id="UP000005233">
    <property type="component" value="Chromosome"/>
</dbReference>
<dbReference type="Gene3D" id="1.10.8.60">
    <property type="match status" value="1"/>
</dbReference>
<dbReference type="FunFam" id="1.10.8.60:FF:000006">
    <property type="entry name" value="26S protease regulatory subunit 8"/>
    <property type="match status" value="1"/>
</dbReference>
<dbReference type="NCBIfam" id="NF003069">
    <property type="entry name" value="PRK03992.1"/>
    <property type="match status" value="1"/>
</dbReference>
<dbReference type="InterPro" id="IPR023501">
    <property type="entry name" value="Nucleotidase_PAN"/>
</dbReference>
<keyword evidence="3 9" id="KW-0963">Cytoplasm</keyword>
<organism evidence="12 13">
    <name type="scientific">Methanocella conradii (strain DSM 24694 / JCM 17849 / CGMCC 1.5162 / HZ254)</name>
    <dbReference type="NCBI Taxonomy" id="1041930"/>
    <lineage>
        <taxon>Archaea</taxon>
        <taxon>Methanobacteriati</taxon>
        <taxon>Methanobacteriota</taxon>
        <taxon>Stenosarchaea group</taxon>
        <taxon>Methanomicrobia</taxon>
        <taxon>Methanocellales</taxon>
        <taxon>Methanocellaceae</taxon>
        <taxon>Methanocella</taxon>
    </lineage>
</organism>
<dbReference type="InterPro" id="IPR012340">
    <property type="entry name" value="NA-bd_OB-fold"/>
</dbReference>
<keyword evidence="13" id="KW-1185">Reference proteome</keyword>
<evidence type="ECO:0000313" key="13">
    <source>
        <dbReference type="Proteomes" id="UP000005233"/>
    </source>
</evidence>
<dbReference type="Pfam" id="PF00004">
    <property type="entry name" value="AAA"/>
    <property type="match status" value="1"/>
</dbReference>
<keyword evidence="7 9" id="KW-0175">Coiled coil</keyword>
<dbReference type="NCBIfam" id="TIGR01242">
    <property type="entry name" value="proteasome-activating nucleotidase"/>
    <property type="match status" value="1"/>
</dbReference>
<keyword evidence="4 9" id="KW-0547">Nucleotide-binding</keyword>
<feature type="binding site" evidence="9">
    <location>
        <position position="337"/>
    </location>
    <ligand>
        <name>ATP</name>
        <dbReference type="ChEBI" id="CHEBI:30616"/>
    </ligand>
</feature>
<evidence type="ECO:0000313" key="12">
    <source>
        <dbReference type="EMBL" id="AFD00316.1"/>
    </source>
</evidence>
<evidence type="ECO:0000256" key="10">
    <source>
        <dbReference type="RuleBase" id="RU003651"/>
    </source>
</evidence>
<dbReference type="GO" id="GO:0010498">
    <property type="term" value="P:proteasomal protein catabolic process"/>
    <property type="evidence" value="ECO:0007669"/>
    <property type="project" value="UniProtKB-UniRule"/>
</dbReference>
<dbReference type="Pfam" id="PF17862">
    <property type="entry name" value="AAA_lid_3"/>
    <property type="match status" value="1"/>
</dbReference>
<proteinExistence type="inferred from homology"/>
<dbReference type="HOGENOM" id="CLU_000688_2_2_2"/>
<dbReference type="OrthoDB" id="77269at2157"/>
<evidence type="ECO:0000259" key="11">
    <source>
        <dbReference type="SMART" id="SM00382"/>
    </source>
</evidence>
<dbReference type="InterPro" id="IPR027417">
    <property type="entry name" value="P-loop_NTPase"/>
</dbReference>
<evidence type="ECO:0000256" key="9">
    <source>
        <dbReference type="HAMAP-Rule" id="MF_00553"/>
    </source>
</evidence>
<dbReference type="InterPro" id="IPR003593">
    <property type="entry name" value="AAA+_ATPase"/>
</dbReference>
<comment type="subcellular location">
    <subcellularLocation>
        <location evidence="1 9">Cytoplasm</location>
    </subcellularLocation>
</comment>
<dbReference type="AlphaFoldDB" id="H8I765"/>
<evidence type="ECO:0000256" key="7">
    <source>
        <dbReference type="ARBA" id="ARBA00023054"/>
    </source>
</evidence>
<dbReference type="GO" id="GO:0005524">
    <property type="term" value="F:ATP binding"/>
    <property type="evidence" value="ECO:0007669"/>
    <property type="project" value="UniProtKB-UniRule"/>
</dbReference>
<evidence type="ECO:0000256" key="4">
    <source>
        <dbReference type="ARBA" id="ARBA00022741"/>
    </source>
</evidence>
<dbReference type="STRING" id="1041930.Mtc_1564"/>
<dbReference type="PROSITE" id="PS00674">
    <property type="entry name" value="AAA"/>
    <property type="match status" value="1"/>
</dbReference>
<dbReference type="RefSeq" id="WP_014406147.1">
    <property type="nucleotide sequence ID" value="NC_017034.1"/>
</dbReference>
<protein>
    <recommendedName>
        <fullName evidence="9">Proteasome-activating nucleotidase</fullName>
        <shortName evidence="9">PAN</shortName>
    </recommendedName>
    <alternativeName>
        <fullName evidence="9">Proteasomal ATPase</fullName>
    </alternativeName>
    <alternativeName>
        <fullName evidence="9">Proteasome regulatory ATPase</fullName>
    </alternativeName>
    <alternativeName>
        <fullName evidence="9">Proteasome regulatory particle</fullName>
    </alternativeName>
</protein>
<dbReference type="GO" id="GO:0022623">
    <property type="term" value="C:proteasome-activating nucleotidase complex"/>
    <property type="evidence" value="ECO:0007669"/>
    <property type="project" value="UniProtKB-UniRule"/>
</dbReference>
<dbReference type="InterPro" id="IPR032501">
    <property type="entry name" value="Prot_ATP_ID_OB_2nd"/>
</dbReference>
<name>H8I765_METCZ</name>
<dbReference type="KEGG" id="mez:Mtc_1564"/>
<comment type="similarity">
    <text evidence="2 9 10">Belongs to the AAA ATPase family.</text>
</comment>
<feature type="binding site" evidence="9">
    <location>
        <begin position="198"/>
        <end position="203"/>
    </location>
    <ligand>
        <name>ATP</name>
        <dbReference type="ChEBI" id="CHEBI:30616"/>
    </ligand>
</feature>
<dbReference type="Gene3D" id="2.40.50.140">
    <property type="entry name" value="Nucleic acid-binding proteins"/>
    <property type="match status" value="1"/>
</dbReference>
<dbReference type="FunFam" id="3.40.50.300:FF:000033">
    <property type="entry name" value="26S protease regulatory subunit 6B"/>
    <property type="match status" value="1"/>
</dbReference>
<dbReference type="GO" id="GO:0016887">
    <property type="term" value="F:ATP hydrolysis activity"/>
    <property type="evidence" value="ECO:0007669"/>
    <property type="project" value="UniProtKB-UniRule"/>
</dbReference>
<evidence type="ECO:0000256" key="8">
    <source>
        <dbReference type="ARBA" id="ARBA00023186"/>
    </source>
</evidence>